<sequence length="270" mass="31325">MSIDYMGMIPRFRGDKRRWKLLIDTYDVHKWIIGIEKGKGGLEHLQVRLRMREGELDKSGRNAFDVLQLYFPKAHWEKCSDTWSYEAKEGRFWASDDYSSEVRRMRFAKLRKWQEEVLTGLRKQNDRQIMVIVNRRGNEGKSFLRGKLYETGKAHFIQYANNTKGLIMDTASKFIKQGGRPYLIVDLPRAWKWSEELCIALETIKDGLIDDPRFESKTVNIRGVKIVVFCNTSPNDVKGVYESLSADRWCIGNLTAGCISWEDHGATAST</sequence>
<reference evidence="1" key="1">
    <citation type="journal article" date="2024" name="Microbiol. Spectr.">
        <title>Full-genome sequencing of dozens of new DNA viruses found in Spanish bat feces.</title>
        <authorList>
            <person name="Buigues J."/>
            <person name="Vinals A."/>
            <person name="Martinez-Recio R."/>
            <person name="Monros J.S."/>
            <person name="Sanjuan R."/>
            <person name="Cuevas J.M."/>
        </authorList>
    </citation>
    <scope>NUCLEOTIDE SEQUENCE</scope>
    <source>
        <strain evidence="1">MAVG18</strain>
    </source>
</reference>
<organism evidence="1">
    <name type="scientific">Myotis mistacinus feces associated smacovirus 6</name>
    <dbReference type="NCBI Taxonomy" id="3140004"/>
    <lineage>
        <taxon>Viruses</taxon>
        <taxon>Monodnaviria</taxon>
        <taxon>Shotokuvirae</taxon>
        <taxon>Cressdnaviricota</taxon>
        <taxon>Arfiviricetes</taxon>
        <taxon>Cremevirales</taxon>
        <taxon>Smacoviridae</taxon>
    </lineage>
</organism>
<reference evidence="1" key="2">
    <citation type="submission" date="2024-02" db="EMBL/GenBank/DDBJ databases">
        <authorList>
            <person name="Buigues J."/>
            <person name="Vinals A."/>
            <person name="Martinez-Recio R."/>
            <person name="S Monros J."/>
            <person name="Sanjuan R."/>
            <person name="Cuevas J.M."/>
        </authorList>
    </citation>
    <scope>NUCLEOTIDE SEQUENCE</scope>
    <source>
        <strain evidence="1">MAVG18</strain>
    </source>
</reference>
<accession>A0AAU6S513</accession>
<dbReference type="EMBL" id="PP410061">
    <property type="protein sequence ID" value="WZK92810.1"/>
    <property type="molecule type" value="Genomic_DNA"/>
</dbReference>
<name>A0AAU6S513_9VIRU</name>
<evidence type="ECO:0000313" key="1">
    <source>
        <dbReference type="EMBL" id="WZK92810.1"/>
    </source>
</evidence>
<proteinExistence type="predicted"/>
<protein>
    <submittedName>
        <fullName evidence="1">Replication associated protein</fullName>
    </submittedName>
</protein>